<dbReference type="RefSeq" id="XP_004344903.1">
    <property type="nucleotide sequence ID" value="XM_004344853.1"/>
</dbReference>
<dbReference type="AlphaFoldDB" id="L8H7Q6"/>
<proteinExistence type="predicted"/>
<gene>
    <name evidence="2" type="ORF">ACA1_283980</name>
</gene>
<keyword evidence="3" id="KW-1185">Reference proteome</keyword>
<protein>
    <submittedName>
        <fullName evidence="2">Uncharacterized protein</fullName>
    </submittedName>
</protein>
<accession>L8H7Q6</accession>
<name>L8H7Q6_ACACF</name>
<evidence type="ECO:0000256" key="1">
    <source>
        <dbReference type="SAM" id="MobiDB-lite"/>
    </source>
</evidence>
<dbReference type="Proteomes" id="UP000011083">
    <property type="component" value="Unassembled WGS sequence"/>
</dbReference>
<dbReference type="VEuPathDB" id="AmoebaDB:ACA1_283980"/>
<dbReference type="EMBL" id="KB007908">
    <property type="protein sequence ID" value="ELR21160.1"/>
    <property type="molecule type" value="Genomic_DNA"/>
</dbReference>
<sequence>MLSTLSINANGEVVGGSTKFKLSSNHLFADACNNDQQQQQDQKKATESAKDSLSTAQIDMLKGDLQDLEARSAEYRYLLSAKLKWPF</sequence>
<feature type="compositionally biased region" description="Basic and acidic residues" evidence="1">
    <location>
        <begin position="41"/>
        <end position="50"/>
    </location>
</feature>
<dbReference type="GeneID" id="14922039"/>
<organism evidence="2 3">
    <name type="scientific">Acanthamoeba castellanii (strain ATCC 30010 / Neff)</name>
    <dbReference type="NCBI Taxonomy" id="1257118"/>
    <lineage>
        <taxon>Eukaryota</taxon>
        <taxon>Amoebozoa</taxon>
        <taxon>Discosea</taxon>
        <taxon>Longamoebia</taxon>
        <taxon>Centramoebida</taxon>
        <taxon>Acanthamoebidae</taxon>
        <taxon>Acanthamoeba</taxon>
    </lineage>
</organism>
<evidence type="ECO:0000313" key="2">
    <source>
        <dbReference type="EMBL" id="ELR21160.1"/>
    </source>
</evidence>
<evidence type="ECO:0000313" key="3">
    <source>
        <dbReference type="Proteomes" id="UP000011083"/>
    </source>
</evidence>
<feature type="region of interest" description="Disordered" evidence="1">
    <location>
        <begin position="32"/>
        <end position="51"/>
    </location>
</feature>
<dbReference type="KEGG" id="acan:ACA1_283980"/>
<reference evidence="2 3" key="1">
    <citation type="journal article" date="2013" name="Genome Biol.">
        <title>Genome of Acanthamoeba castellanii highlights extensive lateral gene transfer and early evolution of tyrosine kinase signaling.</title>
        <authorList>
            <person name="Clarke M."/>
            <person name="Lohan A.J."/>
            <person name="Liu B."/>
            <person name="Lagkouvardos I."/>
            <person name="Roy S."/>
            <person name="Zafar N."/>
            <person name="Bertelli C."/>
            <person name="Schilde C."/>
            <person name="Kianianmomeni A."/>
            <person name="Burglin T.R."/>
            <person name="Frech C."/>
            <person name="Turcotte B."/>
            <person name="Kopec K.O."/>
            <person name="Synnott J.M."/>
            <person name="Choo C."/>
            <person name="Paponov I."/>
            <person name="Finkler A."/>
            <person name="Soon Heng Tan C."/>
            <person name="Hutchins A.P."/>
            <person name="Weinmeier T."/>
            <person name="Rattei T."/>
            <person name="Chu J.S."/>
            <person name="Gimenez G."/>
            <person name="Irimia M."/>
            <person name="Rigden D.J."/>
            <person name="Fitzpatrick D.A."/>
            <person name="Lorenzo-Morales J."/>
            <person name="Bateman A."/>
            <person name="Chiu C.H."/>
            <person name="Tang P."/>
            <person name="Hegemann P."/>
            <person name="Fromm H."/>
            <person name="Raoult D."/>
            <person name="Greub G."/>
            <person name="Miranda-Saavedra D."/>
            <person name="Chen N."/>
            <person name="Nash P."/>
            <person name="Ginger M.L."/>
            <person name="Horn M."/>
            <person name="Schaap P."/>
            <person name="Caler L."/>
            <person name="Loftus B."/>
        </authorList>
    </citation>
    <scope>NUCLEOTIDE SEQUENCE [LARGE SCALE GENOMIC DNA]</scope>
    <source>
        <strain evidence="2 3">Neff</strain>
    </source>
</reference>